<dbReference type="Pfam" id="PF04433">
    <property type="entry name" value="SWIRM"/>
    <property type="match status" value="1"/>
</dbReference>
<dbReference type="PROSITE" id="PS50934">
    <property type="entry name" value="SWIRM"/>
    <property type="match status" value="1"/>
</dbReference>
<sequence length="777" mass="86801">MSAEYNDAIEPTVEDSSEPQVEEQIENEEINEDEEAEDVVNDNEDEDAKKEEEQEVNADEGDNDIPEQSEDIENSEDIEASISEEAGSEEQQPDQDIPTEPEAETAPETTDPEQNEEGSAEEVEEQENADVENEAAGDVEETVKTEELSDAPKESADVIMEEAESKDEEQSHDAVAVAVGDNESEDKKADIKPQYADDDEEEEDDDDEDEKDTRVYTKQTHLIVVPSYACWFNMKKIHQIEKESLPEFFGSSHPSKSPKIYVNYRNFMINSYRLNPNEFLTLTSCRRNLVGDVGTLMRVHRFLSKWGLINYQVKPQFKPGYAVEKLPNGQSVGLPYTGDYHVKYDTPRGLFPFDTFKMNPEKVNVDKLKKLLKIEDNASVTTGSVTDGNAVSNSSYRSEESKKRSSPSADEQPSKKQNDGWSAEETEKLITAVKTYRNDWFKVAEAVGTTKTPQQCILKFLKYPIEDRFNPISEKELGLARFGSNYPISGVDNPVLSNLAFLSSFVDSDVAKAASQRASKVMDEKIEEKIKEIAESKKAAEAKNAAEEKSEDSKDKEEAAVKPESETSAKISSEQNGKADHLELVKDVSEGEANTLKDAAAASFGIVGARSHLFATFEEREMNSISSNIVNHQLAKIDLKLQKVDELERVYECQKRRLAKQQEEIFIDRLALAKSTINITKKLDDVISLLENQVKAENSSPEKLSSINNLLAEAKNQLYKPARHSLIEATGESTTNGDDPEHAKDAESSNATAANVNEDDLKPLSLKTPQTFKVWVP</sequence>
<dbReference type="Gene3D" id="1.10.10.10">
    <property type="entry name" value="Winged helix-like DNA-binding domain superfamily/Winged helix DNA-binding domain"/>
    <property type="match status" value="1"/>
</dbReference>
<feature type="domain" description="HTH myb-type" evidence="10">
    <location>
        <begin position="421"/>
        <end position="468"/>
    </location>
</feature>
<evidence type="ECO:0000259" key="7">
    <source>
        <dbReference type="PROSITE" id="PS50090"/>
    </source>
</evidence>
<feature type="compositionally biased region" description="Acidic residues" evidence="6">
    <location>
        <begin position="12"/>
        <end position="46"/>
    </location>
</feature>
<dbReference type="RefSeq" id="XP_001384570.2">
    <property type="nucleotide sequence ID" value="XM_001384533.1"/>
</dbReference>
<feature type="domain" description="Myb-like" evidence="7">
    <location>
        <begin position="413"/>
        <end position="464"/>
    </location>
</feature>
<dbReference type="EMBL" id="CP000498">
    <property type="protein sequence ID" value="ABN66541.2"/>
    <property type="molecule type" value="Genomic_DNA"/>
</dbReference>
<feature type="compositionally biased region" description="Acidic residues" evidence="6">
    <location>
        <begin position="53"/>
        <end position="79"/>
    </location>
</feature>
<dbReference type="GeneID" id="4838866"/>
<dbReference type="Gene3D" id="1.10.10.60">
    <property type="entry name" value="Homeodomain-like"/>
    <property type="match status" value="1"/>
</dbReference>
<dbReference type="KEGG" id="pic:PICST_83348"/>
<dbReference type="InParanoid" id="A3LU89"/>
<dbReference type="GO" id="GO:0042393">
    <property type="term" value="F:histone binding"/>
    <property type="evidence" value="ECO:0007669"/>
    <property type="project" value="TreeGrafter"/>
</dbReference>
<organism evidence="11 12">
    <name type="scientific">Scheffersomyces stipitis (strain ATCC 58785 / CBS 6054 / NBRC 10063 / NRRL Y-11545)</name>
    <name type="common">Yeast</name>
    <name type="synonym">Pichia stipitis</name>
    <dbReference type="NCBI Taxonomy" id="322104"/>
    <lineage>
        <taxon>Eukaryota</taxon>
        <taxon>Fungi</taxon>
        <taxon>Dikarya</taxon>
        <taxon>Ascomycota</taxon>
        <taxon>Saccharomycotina</taxon>
        <taxon>Pichiomycetes</taxon>
        <taxon>Debaryomycetaceae</taxon>
        <taxon>Scheffersomyces</taxon>
    </lineage>
</organism>
<dbReference type="GO" id="GO:0045893">
    <property type="term" value="P:positive regulation of DNA-templated transcription"/>
    <property type="evidence" value="ECO:0007669"/>
    <property type="project" value="TreeGrafter"/>
</dbReference>
<dbReference type="InterPro" id="IPR017884">
    <property type="entry name" value="SANT_dom"/>
</dbReference>
<keyword evidence="1" id="KW-0805">Transcription regulation</keyword>
<dbReference type="eggNOG" id="KOG1279">
    <property type="taxonomic scope" value="Eukaryota"/>
</dbReference>
<dbReference type="SMART" id="SM00717">
    <property type="entry name" value="SANT"/>
    <property type="match status" value="1"/>
</dbReference>
<dbReference type="CDD" id="cd00167">
    <property type="entry name" value="SANT"/>
    <property type="match status" value="1"/>
</dbReference>
<evidence type="ECO:0000256" key="3">
    <source>
        <dbReference type="ARBA" id="ARBA00023163"/>
    </source>
</evidence>
<dbReference type="Pfam" id="PF00249">
    <property type="entry name" value="Myb_DNA-binding"/>
    <property type="match status" value="1"/>
</dbReference>
<evidence type="ECO:0000259" key="8">
    <source>
        <dbReference type="PROSITE" id="PS50934"/>
    </source>
</evidence>
<gene>
    <name evidence="11" type="primary">SWI3</name>
    <name evidence="11" type="ORF">PICST_83348</name>
</gene>
<dbReference type="InterPro" id="IPR009057">
    <property type="entry name" value="Homeodomain-like_sf"/>
</dbReference>
<dbReference type="InterPro" id="IPR007526">
    <property type="entry name" value="SWIRM"/>
</dbReference>
<proteinExistence type="predicted"/>
<dbReference type="PROSITE" id="PS51293">
    <property type="entry name" value="SANT"/>
    <property type="match status" value="1"/>
</dbReference>
<evidence type="ECO:0000256" key="1">
    <source>
        <dbReference type="ARBA" id="ARBA00023015"/>
    </source>
</evidence>
<dbReference type="InterPro" id="IPR036388">
    <property type="entry name" value="WH-like_DNA-bd_sf"/>
</dbReference>
<feature type="compositionally biased region" description="Polar residues" evidence="6">
    <location>
        <begin position="382"/>
        <end position="391"/>
    </location>
</feature>
<feature type="region of interest" description="Disordered" evidence="6">
    <location>
        <begin position="537"/>
        <end position="578"/>
    </location>
</feature>
<dbReference type="FunCoup" id="A3LU89">
    <property type="interactions" value="1081"/>
</dbReference>
<feature type="compositionally biased region" description="Basic and acidic residues" evidence="6">
    <location>
        <begin position="141"/>
        <end position="156"/>
    </location>
</feature>
<evidence type="ECO:0000256" key="4">
    <source>
        <dbReference type="ARBA" id="ARBA00023242"/>
    </source>
</evidence>
<protein>
    <submittedName>
        <fullName evidence="11">General RNA polymerase II transcription factor</fullName>
    </submittedName>
</protein>
<accession>A3LU89</accession>
<evidence type="ECO:0000259" key="9">
    <source>
        <dbReference type="PROSITE" id="PS51293"/>
    </source>
</evidence>
<dbReference type="Proteomes" id="UP000002258">
    <property type="component" value="Chromosome 4"/>
</dbReference>
<reference evidence="11 12" key="1">
    <citation type="journal article" date="2007" name="Nat. Biotechnol.">
        <title>Genome sequence of the lignocellulose-bioconverting and xylose-fermenting yeast Pichia stipitis.</title>
        <authorList>
            <person name="Jeffries T.W."/>
            <person name="Grigoriev I.V."/>
            <person name="Grimwood J."/>
            <person name="Laplaza J.M."/>
            <person name="Aerts A."/>
            <person name="Salamov A."/>
            <person name="Schmutz J."/>
            <person name="Lindquist E."/>
            <person name="Dehal P."/>
            <person name="Shapiro H."/>
            <person name="Jin Y.S."/>
            <person name="Passoth V."/>
            <person name="Richardson P.M."/>
        </authorList>
    </citation>
    <scope>NUCLEOTIDE SEQUENCE [LARGE SCALE GENOMIC DNA]</scope>
    <source>
        <strain evidence="12">ATCC 58785 / CBS 6054 / NBRC 10063 / NRRL Y-11545</strain>
    </source>
</reference>
<dbReference type="FunFam" id="1.10.10.10:FF:000020">
    <property type="entry name" value="SWI/SNF complex subunit SMARCC2 isoform c"/>
    <property type="match status" value="1"/>
</dbReference>
<dbReference type="OrthoDB" id="118550at2759"/>
<evidence type="ECO:0000256" key="2">
    <source>
        <dbReference type="ARBA" id="ARBA00023125"/>
    </source>
</evidence>
<dbReference type="STRING" id="322104.A3LU89"/>
<keyword evidence="3" id="KW-0804">Transcription</keyword>
<dbReference type="OMA" id="FYRYWSA"/>
<evidence type="ECO:0000313" key="11">
    <source>
        <dbReference type="EMBL" id="ABN66541.2"/>
    </source>
</evidence>
<dbReference type="Pfam" id="PF16495">
    <property type="entry name" value="SWIRM-assoc_1"/>
    <property type="match status" value="1"/>
</dbReference>
<evidence type="ECO:0000313" key="12">
    <source>
        <dbReference type="Proteomes" id="UP000002258"/>
    </source>
</evidence>
<dbReference type="InterPro" id="IPR001005">
    <property type="entry name" value="SANT/Myb"/>
</dbReference>
<dbReference type="InterPro" id="IPR017930">
    <property type="entry name" value="Myb_dom"/>
</dbReference>
<feature type="region of interest" description="Disordered" evidence="6">
    <location>
        <begin position="730"/>
        <end position="762"/>
    </location>
</feature>
<dbReference type="GO" id="GO:0016514">
    <property type="term" value="C:SWI/SNF complex"/>
    <property type="evidence" value="ECO:0007669"/>
    <property type="project" value="TreeGrafter"/>
</dbReference>
<evidence type="ECO:0000256" key="5">
    <source>
        <dbReference type="SAM" id="Coils"/>
    </source>
</evidence>
<dbReference type="SUPFAM" id="SSF46689">
    <property type="entry name" value="Homeodomain-like"/>
    <property type="match status" value="2"/>
</dbReference>
<dbReference type="GO" id="GO:0003677">
    <property type="term" value="F:DNA binding"/>
    <property type="evidence" value="ECO:0007669"/>
    <property type="project" value="UniProtKB-KW"/>
</dbReference>
<feature type="compositionally biased region" description="Basic and acidic residues" evidence="6">
    <location>
        <begin position="537"/>
        <end position="567"/>
    </location>
</feature>
<dbReference type="PANTHER" id="PTHR12802:SF41">
    <property type="entry name" value="BRAHMA ASSOCIATED PROTEIN 155 KDA"/>
    <property type="match status" value="1"/>
</dbReference>
<keyword evidence="2" id="KW-0238">DNA-binding</keyword>
<dbReference type="PROSITE" id="PS51294">
    <property type="entry name" value="HTH_MYB"/>
    <property type="match status" value="1"/>
</dbReference>
<feature type="compositionally biased region" description="Acidic residues" evidence="6">
    <location>
        <begin position="196"/>
        <end position="210"/>
    </location>
</feature>
<evidence type="ECO:0000259" key="10">
    <source>
        <dbReference type="PROSITE" id="PS51294"/>
    </source>
</evidence>
<feature type="region of interest" description="Disordered" evidence="6">
    <location>
        <begin position="1"/>
        <end position="214"/>
    </location>
</feature>
<dbReference type="InterPro" id="IPR032451">
    <property type="entry name" value="SMARCC_C"/>
</dbReference>
<feature type="coiled-coil region" evidence="5">
    <location>
        <begin position="637"/>
        <end position="664"/>
    </location>
</feature>
<name>A3LU89_PICST</name>
<keyword evidence="12" id="KW-1185">Reference proteome</keyword>
<feature type="compositionally biased region" description="Acidic residues" evidence="6">
    <location>
        <begin position="86"/>
        <end position="140"/>
    </location>
</feature>
<dbReference type="AlphaFoldDB" id="A3LU89"/>
<feature type="domain" description="SANT" evidence="9">
    <location>
        <begin position="416"/>
        <end position="468"/>
    </location>
</feature>
<feature type="domain" description="SWIRM" evidence="8">
    <location>
        <begin position="223"/>
        <end position="320"/>
    </location>
</feature>
<feature type="region of interest" description="Disordered" evidence="6">
    <location>
        <begin position="382"/>
        <end position="423"/>
    </location>
</feature>
<dbReference type="PROSITE" id="PS50090">
    <property type="entry name" value="MYB_LIKE"/>
    <property type="match status" value="1"/>
</dbReference>
<dbReference type="HOGENOM" id="CLU_004447_2_2_1"/>
<evidence type="ECO:0000256" key="6">
    <source>
        <dbReference type="SAM" id="MobiDB-lite"/>
    </source>
</evidence>
<dbReference type="PANTHER" id="PTHR12802">
    <property type="entry name" value="SWI/SNF COMPLEX-RELATED"/>
    <property type="match status" value="1"/>
</dbReference>
<keyword evidence="4" id="KW-0539">Nucleus</keyword>
<keyword evidence="5" id="KW-0175">Coiled coil</keyword>